<proteinExistence type="predicted"/>
<keyword evidence="2" id="KW-1185">Reference proteome</keyword>
<sequence length="68" mass="8094">MAQVFFNSNALRRKDFISDKIEYRCHCEEHSDEAISEKYLPQMTQIFHYVKDLNCGKIFKSLNSSIFK</sequence>
<reference evidence="2" key="1">
    <citation type="submission" date="2016-10" db="EMBL/GenBank/DDBJ databases">
        <authorList>
            <person name="Varghese N."/>
            <person name="Submissions S."/>
        </authorList>
    </citation>
    <scope>NUCLEOTIDE SEQUENCE [LARGE SCALE GENOMIC DNA]</scope>
    <source>
        <strain evidence="2">DSM 25575</strain>
    </source>
</reference>
<evidence type="ECO:0000313" key="2">
    <source>
        <dbReference type="Proteomes" id="UP000198769"/>
    </source>
</evidence>
<name>A0A1I4X8R1_CHROL</name>
<gene>
    <name evidence="1" type="ORF">SAMN05421594_1584</name>
</gene>
<protein>
    <submittedName>
        <fullName evidence="1">Uncharacterized protein</fullName>
    </submittedName>
</protein>
<accession>A0A1I4X8R1</accession>
<evidence type="ECO:0000313" key="1">
    <source>
        <dbReference type="EMBL" id="SFN22105.1"/>
    </source>
</evidence>
<organism evidence="1 2">
    <name type="scientific">Chryseobacterium oleae</name>
    <dbReference type="NCBI Taxonomy" id="491207"/>
    <lineage>
        <taxon>Bacteria</taxon>
        <taxon>Pseudomonadati</taxon>
        <taxon>Bacteroidota</taxon>
        <taxon>Flavobacteriia</taxon>
        <taxon>Flavobacteriales</taxon>
        <taxon>Weeksellaceae</taxon>
        <taxon>Chryseobacterium group</taxon>
        <taxon>Chryseobacterium</taxon>
    </lineage>
</organism>
<dbReference type="AlphaFoldDB" id="A0A1I4X8R1"/>
<dbReference type="EMBL" id="FOVD01000002">
    <property type="protein sequence ID" value="SFN22105.1"/>
    <property type="molecule type" value="Genomic_DNA"/>
</dbReference>
<dbReference type="Proteomes" id="UP000198769">
    <property type="component" value="Unassembled WGS sequence"/>
</dbReference>